<dbReference type="Proteomes" id="UP000814243">
    <property type="component" value="Unassembled WGS sequence"/>
</dbReference>
<evidence type="ECO:0000256" key="4">
    <source>
        <dbReference type="ARBA" id="ARBA00022989"/>
    </source>
</evidence>
<dbReference type="GO" id="GO:0006644">
    <property type="term" value="P:phospholipid metabolic process"/>
    <property type="evidence" value="ECO:0007669"/>
    <property type="project" value="InterPro"/>
</dbReference>
<keyword evidence="3 6" id="KW-0812">Transmembrane</keyword>
<proteinExistence type="inferred from homology"/>
<accession>A0A922MEI1</accession>
<evidence type="ECO:0000256" key="5">
    <source>
        <dbReference type="ARBA" id="ARBA00023136"/>
    </source>
</evidence>
<gene>
    <name evidence="8" type="ORF">HF086_009511</name>
</gene>
<feature type="transmembrane region" description="Helical" evidence="6">
    <location>
        <begin position="33"/>
        <end position="55"/>
    </location>
</feature>
<comment type="subcellular location">
    <subcellularLocation>
        <location evidence="1">Membrane</location>
        <topology evidence="1">Multi-pass membrane protein</topology>
    </subcellularLocation>
</comment>
<comment type="caution">
    <text evidence="8">The sequence shown here is derived from an EMBL/GenBank/DDBJ whole genome shotgun (WGS) entry which is preliminary data.</text>
</comment>
<dbReference type="GO" id="GO:0046839">
    <property type="term" value="P:phospholipid dephosphorylation"/>
    <property type="evidence" value="ECO:0007669"/>
    <property type="project" value="TreeGrafter"/>
</dbReference>
<evidence type="ECO:0000256" key="3">
    <source>
        <dbReference type="ARBA" id="ARBA00022692"/>
    </source>
</evidence>
<dbReference type="PANTHER" id="PTHR10165">
    <property type="entry name" value="LIPID PHOSPHATE PHOSPHATASE"/>
    <property type="match status" value="1"/>
</dbReference>
<evidence type="ECO:0000256" key="6">
    <source>
        <dbReference type="SAM" id="Phobius"/>
    </source>
</evidence>
<feature type="domain" description="Phosphatidic acid phosphatase type 2/haloperoxidase" evidence="7">
    <location>
        <begin position="44"/>
        <end position="107"/>
    </location>
</feature>
<keyword evidence="4 6" id="KW-1133">Transmembrane helix</keyword>
<dbReference type="PANTHER" id="PTHR10165:SF35">
    <property type="entry name" value="RE23632P"/>
    <property type="match status" value="1"/>
</dbReference>
<dbReference type="InterPro" id="IPR043216">
    <property type="entry name" value="PAP-like"/>
</dbReference>
<evidence type="ECO:0000256" key="2">
    <source>
        <dbReference type="ARBA" id="ARBA00008816"/>
    </source>
</evidence>
<dbReference type="GO" id="GO:0016020">
    <property type="term" value="C:membrane"/>
    <property type="evidence" value="ECO:0007669"/>
    <property type="project" value="UniProtKB-SubCell"/>
</dbReference>
<dbReference type="Pfam" id="PF01569">
    <property type="entry name" value="PAP2"/>
    <property type="match status" value="1"/>
</dbReference>
<name>A0A922MEI1_SPOEX</name>
<reference evidence="8" key="1">
    <citation type="journal article" date="2021" name="G3 (Bethesda)">
        <title>Genome and transcriptome analysis of the beet armyworm Spodoptera exigua reveals targets for pest control. .</title>
        <authorList>
            <person name="Simon S."/>
            <person name="Breeschoten T."/>
            <person name="Jansen H.J."/>
            <person name="Dirks R.P."/>
            <person name="Schranz M.E."/>
            <person name="Ros V.I.D."/>
        </authorList>
    </citation>
    <scope>NUCLEOTIDE SEQUENCE</scope>
    <source>
        <strain evidence="8">TB_SE_WUR_2020</strain>
    </source>
</reference>
<evidence type="ECO:0000313" key="9">
    <source>
        <dbReference type="Proteomes" id="UP000814243"/>
    </source>
</evidence>
<evidence type="ECO:0000259" key="7">
    <source>
        <dbReference type="Pfam" id="PF01569"/>
    </source>
</evidence>
<evidence type="ECO:0000256" key="1">
    <source>
        <dbReference type="ARBA" id="ARBA00004141"/>
    </source>
</evidence>
<dbReference type="SUPFAM" id="SSF48317">
    <property type="entry name" value="Acid phosphatase/Vanadium-dependent haloperoxidase"/>
    <property type="match status" value="1"/>
</dbReference>
<dbReference type="Gene3D" id="1.20.144.10">
    <property type="entry name" value="Phosphatidic acid phosphatase type 2/haloperoxidase"/>
    <property type="match status" value="1"/>
</dbReference>
<evidence type="ECO:0000313" key="8">
    <source>
        <dbReference type="EMBL" id="KAH9635171.1"/>
    </source>
</evidence>
<organism evidence="8 9">
    <name type="scientific">Spodoptera exigua</name>
    <name type="common">Beet armyworm</name>
    <name type="synonym">Noctua fulgens</name>
    <dbReference type="NCBI Taxonomy" id="7107"/>
    <lineage>
        <taxon>Eukaryota</taxon>
        <taxon>Metazoa</taxon>
        <taxon>Ecdysozoa</taxon>
        <taxon>Arthropoda</taxon>
        <taxon>Hexapoda</taxon>
        <taxon>Insecta</taxon>
        <taxon>Pterygota</taxon>
        <taxon>Neoptera</taxon>
        <taxon>Endopterygota</taxon>
        <taxon>Lepidoptera</taxon>
        <taxon>Glossata</taxon>
        <taxon>Ditrysia</taxon>
        <taxon>Noctuoidea</taxon>
        <taxon>Noctuidae</taxon>
        <taxon>Amphipyrinae</taxon>
        <taxon>Spodoptera</taxon>
    </lineage>
</organism>
<dbReference type="EMBL" id="JACEFF010000571">
    <property type="protein sequence ID" value="KAH9635171.1"/>
    <property type="molecule type" value="Genomic_DNA"/>
</dbReference>
<dbReference type="InterPro" id="IPR000326">
    <property type="entry name" value="PAP2/HPO"/>
</dbReference>
<dbReference type="GO" id="GO:0008195">
    <property type="term" value="F:phosphatidate phosphatase activity"/>
    <property type="evidence" value="ECO:0007669"/>
    <property type="project" value="TreeGrafter"/>
</dbReference>
<dbReference type="InterPro" id="IPR036938">
    <property type="entry name" value="PAP2/HPO_sf"/>
</dbReference>
<keyword evidence="5 6" id="KW-0472">Membrane</keyword>
<protein>
    <recommendedName>
        <fullName evidence="7">Phosphatidic acid phosphatase type 2/haloperoxidase domain-containing protein</fullName>
    </recommendedName>
</protein>
<sequence>METMIPFVRVVQKAELETYYMYPRVDSYVPGSVLWTIVLAILLSWSLALGINGVLTDMVKLIVGRPRPDFYYRCFPDGVEPKVLGCTGDLADILEGRKSFPSGHSSREYNLLKYYGTYLTNIKFNTCFDSPSVPWAQHRSGFAAGLESSQGAVEVQYE</sequence>
<comment type="similarity">
    <text evidence="2">Belongs to the PA-phosphatase related phosphoesterase family.</text>
</comment>
<dbReference type="AlphaFoldDB" id="A0A922MEI1"/>